<accession>A0ACC2VXH6</accession>
<sequence>MTPVSAQFDSAQTQWAMPHSPYANANYSPYANANYTPVENPMRHRTGTSGSGSDGQDIIPGGEFDEPDLQQHRGLKKSYTSSRGFVLPNDIMTFPQTPHHRSLYNYQGMSESIGKDAYRNVSYSTPDHHNRSGGSDSAMDIIEQTKRMNMLHTPSQYLSSSSPTSMSTMQPSAFRLEGIPMTPDRTSNFGHCEIGNGYAQPQAVPFTPSQPQSMQFVPGPPQHMRVEHAGSALPLVNSFNGQLDGPFIPQSLRAPFVPSTGLPLSTSARSDLTVATSGGFPSTPTDPGTFGFQDSNSFAFHVKTEPGEATPAVESDIFQQQHGGNHYQTTMYSSPGQFNSFDNRRHHHRTVLRRQSQ</sequence>
<dbReference type="EMBL" id="JASBWT010000006">
    <property type="protein sequence ID" value="KAJ9103805.1"/>
    <property type="molecule type" value="Genomic_DNA"/>
</dbReference>
<protein>
    <submittedName>
        <fullName evidence="1">Uncharacterized protein</fullName>
    </submittedName>
</protein>
<gene>
    <name evidence="1" type="ORF">QFC21_002267</name>
</gene>
<evidence type="ECO:0000313" key="1">
    <source>
        <dbReference type="EMBL" id="KAJ9103805.1"/>
    </source>
</evidence>
<evidence type="ECO:0000313" key="2">
    <source>
        <dbReference type="Proteomes" id="UP001227268"/>
    </source>
</evidence>
<proteinExistence type="predicted"/>
<comment type="caution">
    <text evidence="1">The sequence shown here is derived from an EMBL/GenBank/DDBJ whole genome shotgun (WGS) entry which is preliminary data.</text>
</comment>
<reference evidence="1" key="1">
    <citation type="submission" date="2023-04" db="EMBL/GenBank/DDBJ databases">
        <title>Draft Genome sequencing of Naganishia species isolated from polar environments using Oxford Nanopore Technology.</title>
        <authorList>
            <person name="Leo P."/>
            <person name="Venkateswaran K."/>
        </authorList>
    </citation>
    <scope>NUCLEOTIDE SEQUENCE</scope>
    <source>
        <strain evidence="1">MNA-CCFEE 5423</strain>
    </source>
</reference>
<dbReference type="Proteomes" id="UP001227268">
    <property type="component" value="Unassembled WGS sequence"/>
</dbReference>
<organism evidence="1 2">
    <name type="scientific">Naganishia friedmannii</name>
    <dbReference type="NCBI Taxonomy" id="89922"/>
    <lineage>
        <taxon>Eukaryota</taxon>
        <taxon>Fungi</taxon>
        <taxon>Dikarya</taxon>
        <taxon>Basidiomycota</taxon>
        <taxon>Agaricomycotina</taxon>
        <taxon>Tremellomycetes</taxon>
        <taxon>Filobasidiales</taxon>
        <taxon>Filobasidiaceae</taxon>
        <taxon>Naganishia</taxon>
    </lineage>
</organism>
<keyword evidence="2" id="KW-1185">Reference proteome</keyword>
<name>A0ACC2VXH6_9TREE</name>